<dbReference type="InterPro" id="IPR026870">
    <property type="entry name" value="Zinc_ribbon_dom"/>
</dbReference>
<name>A0A5D6W4J6_9FIRM</name>
<feature type="transmembrane region" description="Helical" evidence="1">
    <location>
        <begin position="138"/>
        <end position="157"/>
    </location>
</feature>
<protein>
    <submittedName>
        <fullName evidence="3">Zinc-ribbon domain-containing protein</fullName>
    </submittedName>
</protein>
<evidence type="ECO:0000313" key="4">
    <source>
        <dbReference type="Proteomes" id="UP000323646"/>
    </source>
</evidence>
<keyword evidence="1" id="KW-1133">Transmembrane helix</keyword>
<dbReference type="OrthoDB" id="1665951at2"/>
<dbReference type="AlphaFoldDB" id="A0A5D6W4J6"/>
<reference evidence="3 4" key="1">
    <citation type="submission" date="2019-08" db="EMBL/GenBank/DDBJ databases">
        <title>Selenomonas sp. mPRGC5 and Selenomonas sp. mPRGC8 isolated from ruminal fluid of dairy goat (Capra hircus).</title>
        <authorList>
            <person name="Poothong S."/>
            <person name="Nuengjamnong C."/>
            <person name="Tanasupawat S."/>
        </authorList>
    </citation>
    <scope>NUCLEOTIDE SEQUENCE [LARGE SCALE GENOMIC DNA]</scope>
    <source>
        <strain evidence="4">mPRGC5</strain>
    </source>
</reference>
<keyword evidence="4" id="KW-1185">Reference proteome</keyword>
<gene>
    <name evidence="3" type="ORF">FZ040_09010</name>
</gene>
<dbReference type="Pfam" id="PF13240">
    <property type="entry name" value="Zn_Ribbon_1"/>
    <property type="match status" value="1"/>
</dbReference>
<comment type="caution">
    <text evidence="3">The sequence shown here is derived from an EMBL/GenBank/DDBJ whole genome shotgun (WGS) entry which is preliminary data.</text>
</comment>
<dbReference type="Proteomes" id="UP000323646">
    <property type="component" value="Unassembled WGS sequence"/>
</dbReference>
<evidence type="ECO:0000259" key="2">
    <source>
        <dbReference type="Pfam" id="PF13240"/>
    </source>
</evidence>
<dbReference type="EMBL" id="VTOY01000007">
    <property type="protein sequence ID" value="TYZ21919.1"/>
    <property type="molecule type" value="Genomic_DNA"/>
</dbReference>
<keyword evidence="1" id="KW-0472">Membrane</keyword>
<organism evidence="3 4">
    <name type="scientific">Selenomonas ruminis</name>
    <dbReference type="NCBI Taxonomy" id="2593411"/>
    <lineage>
        <taxon>Bacteria</taxon>
        <taxon>Bacillati</taxon>
        <taxon>Bacillota</taxon>
        <taxon>Negativicutes</taxon>
        <taxon>Selenomonadales</taxon>
        <taxon>Selenomonadaceae</taxon>
        <taxon>Selenomonas</taxon>
    </lineage>
</organism>
<evidence type="ECO:0000256" key="1">
    <source>
        <dbReference type="SAM" id="Phobius"/>
    </source>
</evidence>
<feature type="transmembrane region" description="Helical" evidence="1">
    <location>
        <begin position="85"/>
        <end position="105"/>
    </location>
</feature>
<feature type="transmembrane region" description="Helical" evidence="1">
    <location>
        <begin position="112"/>
        <end position="132"/>
    </location>
</feature>
<feature type="domain" description="Zinc-ribbon" evidence="2">
    <location>
        <begin position="13"/>
        <end position="34"/>
    </location>
</feature>
<sequence length="162" mass="17103">MVVFGNLEGKLVFCKECGKEYSEQAAFCPGCGSPTPNGQQEKKAVWSSGRLIISVISMVLCLLILFQSCAAGISNALQDNGATSGTSGMMLAFCMLLAGIIGAVTRKSKSQIVTMLPGAFYWFGSLMTFGTGSTYGDLPIWGGVSFFFGAVFVAAGLKMKKF</sequence>
<keyword evidence="1" id="KW-0812">Transmembrane</keyword>
<feature type="transmembrane region" description="Helical" evidence="1">
    <location>
        <begin position="51"/>
        <end position="73"/>
    </location>
</feature>
<proteinExistence type="predicted"/>
<accession>A0A5D6W4J6</accession>
<evidence type="ECO:0000313" key="3">
    <source>
        <dbReference type="EMBL" id="TYZ21919.1"/>
    </source>
</evidence>